<gene>
    <name evidence="1" type="ORF">ECANGB1_2327</name>
</gene>
<protein>
    <submittedName>
        <fullName evidence="1">Uncharacterized protein</fullName>
    </submittedName>
</protein>
<dbReference type="Proteomes" id="UP000192639">
    <property type="component" value="Unassembled WGS sequence"/>
</dbReference>
<keyword evidence="2" id="KW-1185">Reference proteome</keyword>
<dbReference type="AlphaFoldDB" id="A0A1Y1S9A9"/>
<evidence type="ECO:0000313" key="1">
    <source>
        <dbReference type="EMBL" id="ORD94788.1"/>
    </source>
</evidence>
<name>A0A1Y1S9A9_9MICR</name>
<comment type="caution">
    <text evidence="1">The sequence shown here is derived from an EMBL/GenBank/DDBJ whole genome shotgun (WGS) entry which is preliminary data.</text>
</comment>
<evidence type="ECO:0000313" key="2">
    <source>
        <dbReference type="Proteomes" id="UP000192639"/>
    </source>
</evidence>
<dbReference type="EMBL" id="LWDP01000009">
    <property type="protein sequence ID" value="ORD94788.1"/>
    <property type="molecule type" value="Genomic_DNA"/>
</dbReference>
<reference evidence="1 2" key="1">
    <citation type="journal article" date="2017" name="Environ. Microbiol.">
        <title>Decay of the glycolytic pathway and adaptation to intranuclear parasitism within Enterocytozoonidae microsporidia.</title>
        <authorList>
            <person name="Wiredu Boakye D."/>
            <person name="Jaroenlak P."/>
            <person name="Prachumwat A."/>
            <person name="Williams T.A."/>
            <person name="Bateman K.S."/>
            <person name="Itsathitphaisarn O."/>
            <person name="Sritunyalucksana K."/>
            <person name="Paszkiewicz K.H."/>
            <person name="Moore K.A."/>
            <person name="Stentiford G.D."/>
            <person name="Williams B.A."/>
        </authorList>
    </citation>
    <scope>NUCLEOTIDE SEQUENCE [LARGE SCALE GENOMIC DNA]</scope>
    <source>
        <strain evidence="1 2">GB1</strain>
    </source>
</reference>
<proteinExistence type="predicted"/>
<accession>A0A1Y1S9A9</accession>
<sequence>MIKERIKYLQTIKTKFSNMTWTKEVVKTHLFYNEIEKCKAFLRYSEFGNKEADFLVHYVKAYEKLKNKQGDQRMLLENDALKHLDFFISLYEAFDVTIDYNAFKNCELTVANAYILYHRSELSYFLDLIVENDPYASKELFIEYSKQNGIKECIVMNVLEHRCCDWAFYIALRNNWL</sequence>
<organism evidence="1 2">
    <name type="scientific">Enterospora canceri</name>
    <dbReference type="NCBI Taxonomy" id="1081671"/>
    <lineage>
        <taxon>Eukaryota</taxon>
        <taxon>Fungi</taxon>
        <taxon>Fungi incertae sedis</taxon>
        <taxon>Microsporidia</taxon>
        <taxon>Enterocytozoonidae</taxon>
        <taxon>Enterospora</taxon>
    </lineage>
</organism>
<dbReference type="VEuPathDB" id="MicrosporidiaDB:ECANGB1_2327"/>
<dbReference type="OrthoDB" id="10612921at2759"/>